<dbReference type="GO" id="GO:0001682">
    <property type="term" value="P:tRNA 5'-leader removal"/>
    <property type="evidence" value="ECO:0007669"/>
    <property type="project" value="InterPro"/>
</dbReference>
<dbReference type="Pfam" id="PF01900">
    <property type="entry name" value="RNase_P_Rpp14"/>
    <property type="match status" value="1"/>
</dbReference>
<reference evidence="4 5" key="1">
    <citation type="journal article" date="2024" name="Science">
        <title>Giant polyketide synthase enzymes in the biosynthesis of giant marine polyether toxins.</title>
        <authorList>
            <person name="Fallon T.R."/>
            <person name="Shende V.V."/>
            <person name="Wierzbicki I.H."/>
            <person name="Pendleton A.L."/>
            <person name="Watervoot N.F."/>
            <person name="Auber R.P."/>
            <person name="Gonzalez D.J."/>
            <person name="Wisecaver J.H."/>
            <person name="Moore B.S."/>
        </authorList>
    </citation>
    <scope>NUCLEOTIDE SEQUENCE [LARGE SCALE GENOMIC DNA]</scope>
    <source>
        <strain evidence="4 5">12B1</strain>
    </source>
</reference>
<keyword evidence="2" id="KW-0819">tRNA processing</keyword>
<feature type="region of interest" description="Disordered" evidence="3">
    <location>
        <begin position="1"/>
        <end position="24"/>
    </location>
</feature>
<name>A0AB34JP69_PRYPA</name>
<protein>
    <submittedName>
        <fullName evidence="4">Uncharacterized protein</fullName>
    </submittedName>
</protein>
<dbReference type="EMBL" id="JBGBPQ010000005">
    <property type="protein sequence ID" value="KAL1523728.1"/>
    <property type="molecule type" value="Genomic_DNA"/>
</dbReference>
<dbReference type="InterPro" id="IPR038085">
    <property type="entry name" value="Rnp2-like_sf"/>
</dbReference>
<evidence type="ECO:0000256" key="1">
    <source>
        <dbReference type="ARBA" id="ARBA00010800"/>
    </source>
</evidence>
<proteinExistence type="inferred from homology"/>
<comment type="similarity">
    <text evidence="1">Belongs to the eukaryotic/archaeal RNase P protein component 2 family.</text>
</comment>
<feature type="compositionally biased region" description="Polar residues" evidence="3">
    <location>
        <begin position="1"/>
        <end position="15"/>
    </location>
</feature>
<organism evidence="4 5">
    <name type="scientific">Prymnesium parvum</name>
    <name type="common">Toxic golden alga</name>
    <dbReference type="NCBI Taxonomy" id="97485"/>
    <lineage>
        <taxon>Eukaryota</taxon>
        <taxon>Haptista</taxon>
        <taxon>Haptophyta</taxon>
        <taxon>Prymnesiophyceae</taxon>
        <taxon>Prymnesiales</taxon>
        <taxon>Prymnesiaceae</taxon>
        <taxon>Prymnesium</taxon>
    </lineage>
</organism>
<dbReference type="GO" id="GO:0030677">
    <property type="term" value="C:ribonuclease P complex"/>
    <property type="evidence" value="ECO:0007669"/>
    <property type="project" value="InterPro"/>
</dbReference>
<dbReference type="AlphaFoldDB" id="A0AB34JP69"/>
<dbReference type="SUPFAM" id="SSF160350">
    <property type="entry name" value="Rnp2-like"/>
    <property type="match status" value="1"/>
</dbReference>
<evidence type="ECO:0000313" key="5">
    <source>
        <dbReference type="Proteomes" id="UP001515480"/>
    </source>
</evidence>
<evidence type="ECO:0000313" key="4">
    <source>
        <dbReference type="EMBL" id="KAL1523728.1"/>
    </source>
</evidence>
<dbReference type="InterPro" id="IPR002759">
    <property type="entry name" value="Pop5/Rpp14/Rnp2-like"/>
</dbReference>
<sequence length="165" mass="17924">MAADTSPRQLSSPACSSLDDDEQPAIVPHSDEGSDCFLRIRFTWHTQPEFQIDAKQMELAASLAARSFFGEVGGTMKMELVWHNASEQEAVLRIAKCCLIRIWSSLTLLTEFEEKLCTVDVLKVSDNPAALGIDGVEMSKTAARNDSMASEALAGPVGSEFVSVL</sequence>
<dbReference type="Gene3D" id="3.30.70.3250">
    <property type="entry name" value="Ribonuclease P, Pop5 subunit"/>
    <property type="match status" value="1"/>
</dbReference>
<dbReference type="Proteomes" id="UP001515480">
    <property type="component" value="Unassembled WGS sequence"/>
</dbReference>
<accession>A0AB34JP69</accession>
<keyword evidence="5" id="KW-1185">Reference proteome</keyword>
<gene>
    <name evidence="4" type="ORF">AB1Y20_018658</name>
</gene>
<evidence type="ECO:0000256" key="3">
    <source>
        <dbReference type="SAM" id="MobiDB-lite"/>
    </source>
</evidence>
<comment type="caution">
    <text evidence="4">The sequence shown here is derived from an EMBL/GenBank/DDBJ whole genome shotgun (WGS) entry which is preliminary data.</text>
</comment>
<evidence type="ECO:0000256" key="2">
    <source>
        <dbReference type="ARBA" id="ARBA00022694"/>
    </source>
</evidence>